<dbReference type="AlphaFoldDB" id="A0A949JE00"/>
<gene>
    <name evidence="3" type="ORF">JGS22_008740</name>
</gene>
<organism evidence="3 4">
    <name type="scientific">Streptomyces tardus</name>
    <dbReference type="NCBI Taxonomy" id="2780544"/>
    <lineage>
        <taxon>Bacteria</taxon>
        <taxon>Bacillati</taxon>
        <taxon>Actinomycetota</taxon>
        <taxon>Actinomycetes</taxon>
        <taxon>Kitasatosporales</taxon>
        <taxon>Streptomycetaceae</taxon>
        <taxon>Streptomyces</taxon>
    </lineage>
</organism>
<keyword evidence="4" id="KW-1185">Reference proteome</keyword>
<sequence length="272" mass="28366">MREIPGRQRLGRWARRSAVLTTATQWDWPVVPGAELREPVGRYGSGSSSRSSGSSSRSSGGSGGAQRSAARGVRARLAAAAGRGSAEAESDPGADVGCECGRADCVVPGAHPYDPDLLAATTDARMIRWWWSTRPHASVILATGGRAPCALSLPAGAGAAALRTLDARGIRTGPVVAGPTRWALLVQPYGLAELGELLYALDHVPSSLRFHSEGGYIALPPSSTTGGRVSWERPPLTPRGARTPYLPHTATLLDVLVEASATAPEGGDRLTY</sequence>
<evidence type="ECO:0000313" key="4">
    <source>
        <dbReference type="Proteomes" id="UP000694501"/>
    </source>
</evidence>
<feature type="compositionally biased region" description="Low complexity" evidence="1">
    <location>
        <begin position="41"/>
        <end position="76"/>
    </location>
</feature>
<accession>A0A949JE00</accession>
<comment type="caution">
    <text evidence="3">The sequence shown here is derived from an EMBL/GenBank/DDBJ whole genome shotgun (WGS) entry which is preliminary data.</text>
</comment>
<dbReference type="Pfam" id="PF09250">
    <property type="entry name" value="Prim-Pol"/>
    <property type="match status" value="1"/>
</dbReference>
<evidence type="ECO:0000259" key="2">
    <source>
        <dbReference type="SMART" id="SM00943"/>
    </source>
</evidence>
<name>A0A949JE00_9ACTN</name>
<dbReference type="Proteomes" id="UP000694501">
    <property type="component" value="Unassembled WGS sequence"/>
</dbReference>
<feature type="domain" description="DNA primase/polymerase bifunctional N-terminal" evidence="2">
    <location>
        <begin position="65"/>
        <end position="250"/>
    </location>
</feature>
<dbReference type="RefSeq" id="WP_211043352.1">
    <property type="nucleotide sequence ID" value="NZ_JAELVF020000001.1"/>
</dbReference>
<dbReference type="EMBL" id="JAELVF020000001">
    <property type="protein sequence ID" value="MBU7597702.1"/>
    <property type="molecule type" value="Genomic_DNA"/>
</dbReference>
<proteinExistence type="predicted"/>
<dbReference type="SMART" id="SM00943">
    <property type="entry name" value="Prim-Pol"/>
    <property type="match status" value="1"/>
</dbReference>
<dbReference type="InterPro" id="IPR015330">
    <property type="entry name" value="DNA_primase/pol_bifunc_N"/>
</dbReference>
<reference evidence="3" key="1">
    <citation type="submission" date="2021-06" db="EMBL/GenBank/DDBJ databases">
        <title>Sequencing of actinobacteria type strains.</title>
        <authorList>
            <person name="Nguyen G.-S."/>
            <person name="Wentzel A."/>
        </authorList>
    </citation>
    <scope>NUCLEOTIDE SEQUENCE</scope>
    <source>
        <strain evidence="3">P38-E01</strain>
    </source>
</reference>
<evidence type="ECO:0000313" key="3">
    <source>
        <dbReference type="EMBL" id="MBU7597702.1"/>
    </source>
</evidence>
<feature type="region of interest" description="Disordered" evidence="1">
    <location>
        <begin position="37"/>
        <end position="76"/>
    </location>
</feature>
<evidence type="ECO:0000256" key="1">
    <source>
        <dbReference type="SAM" id="MobiDB-lite"/>
    </source>
</evidence>
<protein>
    <submittedName>
        <fullName evidence="3">Bifunctional DNA primase/polymerase</fullName>
    </submittedName>
</protein>